<name>A0A6C0C159_9ZZZZ</name>
<sequence length="142" mass="16378">MSWKNCYGGQNNIHSNFPALMSDGKFATNWNTACASNNRLKREANVVNNYDYRKYLQRNADNLILQNQVAACNNCGLCWNDFNNLHDSHPKYLFKSCNDPNKPPGYEHSDLKSMYLSRQALASRAQPTTLTQDQMLQKFNYN</sequence>
<evidence type="ECO:0000313" key="1">
    <source>
        <dbReference type="EMBL" id="QHS97293.1"/>
    </source>
</evidence>
<dbReference type="AlphaFoldDB" id="A0A6C0C159"/>
<organism evidence="1">
    <name type="scientific">viral metagenome</name>
    <dbReference type="NCBI Taxonomy" id="1070528"/>
    <lineage>
        <taxon>unclassified sequences</taxon>
        <taxon>metagenomes</taxon>
        <taxon>organismal metagenomes</taxon>
    </lineage>
</organism>
<protein>
    <submittedName>
        <fullName evidence="1">Uncharacterized protein</fullName>
    </submittedName>
</protein>
<dbReference type="EMBL" id="MN739292">
    <property type="protein sequence ID" value="QHS97293.1"/>
    <property type="molecule type" value="Genomic_DNA"/>
</dbReference>
<proteinExistence type="predicted"/>
<accession>A0A6C0C159</accession>
<reference evidence="1" key="1">
    <citation type="journal article" date="2020" name="Nature">
        <title>Giant virus diversity and host interactions through global metagenomics.</title>
        <authorList>
            <person name="Schulz F."/>
            <person name="Roux S."/>
            <person name="Paez-Espino D."/>
            <person name="Jungbluth S."/>
            <person name="Walsh D.A."/>
            <person name="Denef V.J."/>
            <person name="McMahon K.D."/>
            <person name="Konstantinidis K.T."/>
            <person name="Eloe-Fadrosh E.A."/>
            <person name="Kyrpides N.C."/>
            <person name="Woyke T."/>
        </authorList>
    </citation>
    <scope>NUCLEOTIDE SEQUENCE</scope>
    <source>
        <strain evidence="1">GVMAG-M-3300020169-51</strain>
    </source>
</reference>